<evidence type="ECO:0000313" key="12">
    <source>
        <dbReference type="Proteomes" id="UP001190640"/>
    </source>
</evidence>
<feature type="region of interest" description="Disordered" evidence="8">
    <location>
        <begin position="229"/>
        <end position="270"/>
    </location>
</feature>
<dbReference type="GO" id="GO:0005576">
    <property type="term" value="C:extracellular region"/>
    <property type="evidence" value="ECO:0007669"/>
    <property type="project" value="InterPro"/>
</dbReference>
<dbReference type="InterPro" id="IPR014044">
    <property type="entry name" value="CAP_dom"/>
</dbReference>
<dbReference type="Proteomes" id="UP001190640">
    <property type="component" value="Chromosome 9"/>
</dbReference>
<evidence type="ECO:0000256" key="5">
    <source>
        <dbReference type="ARBA" id="ARBA00022831"/>
    </source>
</evidence>
<proteinExistence type="inferred from homology"/>
<name>A0AA97JV51_EUBMA</name>
<protein>
    <submittedName>
        <fullName evidence="13">Glioma pathogenesis-related protein 1-like</fullName>
    </submittedName>
</protein>
<gene>
    <name evidence="13" type="primary">LOC129336145</name>
</gene>
<feature type="transmembrane region" description="Helical" evidence="9">
    <location>
        <begin position="282"/>
        <end position="303"/>
    </location>
</feature>
<dbReference type="InterPro" id="IPR001283">
    <property type="entry name" value="CRISP-related"/>
</dbReference>
<evidence type="ECO:0000256" key="7">
    <source>
        <dbReference type="ARBA" id="ARBA00023136"/>
    </source>
</evidence>
<organism evidence="12 13">
    <name type="scientific">Eublepharis macularius</name>
    <name type="common">Leopard gecko</name>
    <name type="synonym">Cyrtodactylus macularius</name>
    <dbReference type="NCBI Taxonomy" id="481883"/>
    <lineage>
        <taxon>Eukaryota</taxon>
        <taxon>Metazoa</taxon>
        <taxon>Chordata</taxon>
        <taxon>Craniata</taxon>
        <taxon>Vertebrata</taxon>
        <taxon>Euteleostomi</taxon>
        <taxon>Lepidosauria</taxon>
        <taxon>Squamata</taxon>
        <taxon>Bifurcata</taxon>
        <taxon>Gekkota</taxon>
        <taxon>Eublepharidae</taxon>
        <taxon>Eublepharinae</taxon>
        <taxon>Eublepharis</taxon>
    </lineage>
</organism>
<evidence type="ECO:0000256" key="10">
    <source>
        <dbReference type="SAM" id="SignalP"/>
    </source>
</evidence>
<evidence type="ECO:0000256" key="4">
    <source>
        <dbReference type="ARBA" id="ARBA00022729"/>
    </source>
</evidence>
<evidence type="ECO:0000256" key="1">
    <source>
        <dbReference type="ARBA" id="ARBA00004370"/>
    </source>
</evidence>
<feature type="compositionally biased region" description="Pro residues" evidence="8">
    <location>
        <begin position="236"/>
        <end position="250"/>
    </location>
</feature>
<dbReference type="SMART" id="SM00198">
    <property type="entry name" value="SCP"/>
    <property type="match status" value="1"/>
</dbReference>
<feature type="domain" description="SCP" evidence="11">
    <location>
        <begin position="34"/>
        <end position="185"/>
    </location>
</feature>
<keyword evidence="12" id="KW-1185">Reference proteome</keyword>
<feature type="signal peptide" evidence="10">
    <location>
        <begin position="1"/>
        <end position="21"/>
    </location>
</feature>
<dbReference type="InterPro" id="IPR035940">
    <property type="entry name" value="CAP_sf"/>
</dbReference>
<dbReference type="InterPro" id="IPR018244">
    <property type="entry name" value="Allrgn_V5/Tpx1_CS"/>
</dbReference>
<dbReference type="Gene3D" id="3.40.33.10">
    <property type="entry name" value="CAP"/>
    <property type="match status" value="1"/>
</dbReference>
<dbReference type="InterPro" id="IPR002413">
    <property type="entry name" value="V5_allergen-like"/>
</dbReference>
<accession>A0AA97JV51</accession>
<reference evidence="13" key="1">
    <citation type="submission" date="2025-08" db="UniProtKB">
        <authorList>
            <consortium name="RefSeq"/>
        </authorList>
    </citation>
    <scope>IDENTIFICATION</scope>
    <source>
        <tissue evidence="13">Blood</tissue>
    </source>
</reference>
<evidence type="ECO:0000256" key="3">
    <source>
        <dbReference type="ARBA" id="ARBA00022699"/>
    </source>
</evidence>
<dbReference type="SUPFAM" id="SSF55797">
    <property type="entry name" value="PR-1-like"/>
    <property type="match status" value="1"/>
</dbReference>
<comment type="similarity">
    <text evidence="2">Belongs to the CRISP family.</text>
</comment>
<sequence>MKCRLLSQLLLILELSVCCYTYDQTSLPDIEDQQFIQECVKTHNYFRSRVNPSASNMQRMTWDPALAKTAKAWAKKCHFDHNIYLKTPGKVHPTFTPVGENIWTGSLNLFSVKAAIQNWHDEVSYYSFESRACTKVCGHYTQVVWATSYKVGCAVQFCQRVSGFQRLYNGAHFVCNYGPAGNYPVKPYETGRPCSECNGEKCVDNLCENPERNQLLSYSNWSPDWDIPEQGTKSPPKAPPIPLQPIPPHPNNFTPPEKRPYSVPSPTNAPIPSRSACDSYCITVIVLRLLFILLTFGAVAMLCKKYPQMFIYE</sequence>
<dbReference type="PRINTS" id="PR00837">
    <property type="entry name" value="V5TPXLIKE"/>
</dbReference>
<keyword evidence="3" id="KW-0800">Toxin</keyword>
<keyword evidence="9" id="KW-0812">Transmembrane</keyword>
<dbReference type="GO" id="GO:0005246">
    <property type="term" value="F:calcium channel regulator activity"/>
    <property type="evidence" value="ECO:0007669"/>
    <property type="project" value="UniProtKB-KW"/>
</dbReference>
<dbReference type="KEGG" id="emc:129336145"/>
<feature type="chain" id="PRO_5041730455" evidence="10">
    <location>
        <begin position="22"/>
        <end position="313"/>
    </location>
</feature>
<dbReference type="Pfam" id="PF00188">
    <property type="entry name" value="CAP"/>
    <property type="match status" value="1"/>
</dbReference>
<dbReference type="AlphaFoldDB" id="A0AA97JV51"/>
<keyword evidence="4 10" id="KW-0732">Signal</keyword>
<keyword evidence="6" id="KW-0872">Ion channel impairing toxin</keyword>
<keyword evidence="7 9" id="KW-0472">Membrane</keyword>
<evidence type="ECO:0000259" key="11">
    <source>
        <dbReference type="SMART" id="SM00198"/>
    </source>
</evidence>
<dbReference type="PROSITE" id="PS01009">
    <property type="entry name" value="CRISP_1"/>
    <property type="match status" value="1"/>
</dbReference>
<dbReference type="PANTHER" id="PTHR10334">
    <property type="entry name" value="CYSTEINE-RICH SECRETORY PROTEIN-RELATED"/>
    <property type="match status" value="1"/>
</dbReference>
<comment type="subcellular location">
    <subcellularLocation>
        <location evidence="1">Membrane</location>
    </subcellularLocation>
</comment>
<dbReference type="RefSeq" id="XP_054845138.1">
    <property type="nucleotide sequence ID" value="XM_054989163.1"/>
</dbReference>
<dbReference type="GO" id="GO:0016020">
    <property type="term" value="C:membrane"/>
    <property type="evidence" value="ECO:0007669"/>
    <property type="project" value="UniProtKB-SubCell"/>
</dbReference>
<keyword evidence="9" id="KW-1133">Transmembrane helix</keyword>
<dbReference type="PRINTS" id="PR00838">
    <property type="entry name" value="V5ALLERGEN"/>
</dbReference>
<keyword evidence="5" id="KW-0108">Calcium channel impairing toxin</keyword>
<keyword evidence="3" id="KW-0528">Neurotoxin</keyword>
<dbReference type="GeneID" id="129336145"/>
<dbReference type="PROSITE" id="PS01010">
    <property type="entry name" value="CRISP_2"/>
    <property type="match status" value="1"/>
</dbReference>
<evidence type="ECO:0000256" key="9">
    <source>
        <dbReference type="SAM" id="Phobius"/>
    </source>
</evidence>
<dbReference type="FunFam" id="3.40.33.10:FF:000008">
    <property type="entry name" value="GLI pathogenesis-related 1 (Glioma)"/>
    <property type="match status" value="1"/>
</dbReference>
<evidence type="ECO:0000256" key="2">
    <source>
        <dbReference type="ARBA" id="ARBA00009923"/>
    </source>
</evidence>
<evidence type="ECO:0000256" key="8">
    <source>
        <dbReference type="SAM" id="MobiDB-lite"/>
    </source>
</evidence>
<evidence type="ECO:0000256" key="6">
    <source>
        <dbReference type="ARBA" id="ARBA00022872"/>
    </source>
</evidence>
<evidence type="ECO:0000313" key="13">
    <source>
        <dbReference type="RefSeq" id="XP_054845138.1"/>
    </source>
</evidence>